<accession>A0A2P4XBQ6</accession>
<reference evidence="1 2" key="1">
    <citation type="journal article" date="2017" name="Genome Biol. Evol.">
        <title>Phytophthora megakarya and P. palmivora, closely related causal agents of cacao black pod rot, underwent increases in genome sizes and gene numbers by different mechanisms.</title>
        <authorList>
            <person name="Ali S.S."/>
            <person name="Shao J."/>
            <person name="Lary D.J."/>
            <person name="Kronmiller B."/>
            <person name="Shen D."/>
            <person name="Strem M.D."/>
            <person name="Amoako-Attah I."/>
            <person name="Akrofi A.Y."/>
            <person name="Begoude B.A."/>
            <person name="Ten Hoopen G.M."/>
            <person name="Coulibaly K."/>
            <person name="Kebe B.I."/>
            <person name="Melnick R.L."/>
            <person name="Guiltinan M.J."/>
            <person name="Tyler B.M."/>
            <person name="Meinhardt L.W."/>
            <person name="Bailey B.A."/>
        </authorList>
    </citation>
    <scope>NUCLEOTIDE SEQUENCE [LARGE SCALE GENOMIC DNA]</scope>
    <source>
        <strain evidence="2">sbr112.9</strain>
    </source>
</reference>
<sequence length="72" mass="8591">MLPPHLRSINGHIAKDIELRNRTNNPIESYNRRAKQVYDSYPTFVVFVEKAKREAERFLLLMDDIAMHHRRA</sequence>
<organism evidence="1 2">
    <name type="scientific">Phytophthora palmivora</name>
    <dbReference type="NCBI Taxonomy" id="4796"/>
    <lineage>
        <taxon>Eukaryota</taxon>
        <taxon>Sar</taxon>
        <taxon>Stramenopiles</taxon>
        <taxon>Oomycota</taxon>
        <taxon>Peronosporomycetes</taxon>
        <taxon>Peronosporales</taxon>
        <taxon>Peronosporaceae</taxon>
        <taxon>Phytophthora</taxon>
    </lineage>
</organism>
<evidence type="ECO:0000313" key="2">
    <source>
        <dbReference type="Proteomes" id="UP000237271"/>
    </source>
</evidence>
<protein>
    <submittedName>
        <fullName evidence="1">Uncharacterized protein</fullName>
    </submittedName>
</protein>
<evidence type="ECO:0000313" key="1">
    <source>
        <dbReference type="EMBL" id="POM62968.1"/>
    </source>
</evidence>
<dbReference type="AlphaFoldDB" id="A0A2P4XBQ6"/>
<dbReference type="EMBL" id="NCKW01015477">
    <property type="protein sequence ID" value="POM62968.1"/>
    <property type="molecule type" value="Genomic_DNA"/>
</dbReference>
<dbReference type="Proteomes" id="UP000237271">
    <property type="component" value="Unassembled WGS sequence"/>
</dbReference>
<name>A0A2P4XBQ6_9STRA</name>
<proteinExistence type="predicted"/>
<comment type="caution">
    <text evidence="1">The sequence shown here is derived from an EMBL/GenBank/DDBJ whole genome shotgun (WGS) entry which is preliminary data.</text>
</comment>
<keyword evidence="2" id="KW-1185">Reference proteome</keyword>
<gene>
    <name evidence="1" type="ORF">PHPALM_27814</name>
</gene>
<dbReference type="OrthoDB" id="125625at2759"/>